<protein>
    <recommendedName>
        <fullName evidence="2">Secretion system C-terminal sorting domain-containing protein</fullName>
    </recommendedName>
</protein>
<dbReference type="Pfam" id="PF18962">
    <property type="entry name" value="Por_Secre_tail"/>
    <property type="match status" value="1"/>
</dbReference>
<keyword evidence="1" id="KW-0732">Signal</keyword>
<organism evidence="3 4">
    <name type="scientific">Chryseobacterium artocarpi</name>
    <dbReference type="NCBI Taxonomy" id="1414727"/>
    <lineage>
        <taxon>Bacteria</taxon>
        <taxon>Pseudomonadati</taxon>
        <taxon>Bacteroidota</taxon>
        <taxon>Flavobacteriia</taxon>
        <taxon>Flavobacteriales</taxon>
        <taxon>Weeksellaceae</taxon>
        <taxon>Chryseobacterium group</taxon>
        <taxon>Chryseobacterium</taxon>
    </lineage>
</organism>
<evidence type="ECO:0000313" key="3">
    <source>
        <dbReference type="EMBL" id="OCA70897.1"/>
    </source>
</evidence>
<name>A0A1B8ZH99_9FLAO</name>
<dbReference type="Gene3D" id="2.80.10.50">
    <property type="match status" value="2"/>
</dbReference>
<dbReference type="Pfam" id="PF17164">
    <property type="entry name" value="DUF5122"/>
    <property type="match status" value="1"/>
</dbReference>
<accession>A0A1B8ZH99</accession>
<dbReference type="EMBL" id="MAYH01000034">
    <property type="protein sequence ID" value="OCA70897.1"/>
    <property type="molecule type" value="Genomic_DNA"/>
</dbReference>
<dbReference type="InterPro" id="IPR026444">
    <property type="entry name" value="Secre_tail"/>
</dbReference>
<reference evidence="3 4" key="1">
    <citation type="submission" date="2016-07" db="EMBL/GenBank/DDBJ databases">
        <authorList>
            <person name="Jeong J.-J."/>
            <person name="Kim D.W."/>
            <person name="Sang M.K."/>
            <person name="Choi I.-G."/>
            <person name="Kim K.D."/>
        </authorList>
    </citation>
    <scope>NUCLEOTIDE SEQUENCE [LARGE SCALE GENOMIC DNA]</scope>
    <source>
        <strain evidence="3 4">UTM-3</strain>
    </source>
</reference>
<gene>
    <name evidence="3" type="ORF">BBI01_13295</name>
</gene>
<dbReference type="Proteomes" id="UP000092651">
    <property type="component" value="Unassembled WGS sequence"/>
</dbReference>
<keyword evidence="4" id="KW-1185">Reference proteome</keyword>
<feature type="domain" description="Secretion system C-terminal sorting" evidence="2">
    <location>
        <begin position="467"/>
        <end position="530"/>
    </location>
</feature>
<dbReference type="OrthoDB" id="9805017at2"/>
<sequence length="532" mass="59301">MQEFLFIILNRIELYLLANIITMIKKLFLCLGIFSAAVFSAQNQFLDPTFGTNGVFTYTPNNAYGFAYEAGAVTSQNKIIVSGSHTAGPYVDQTTNFVQRLNADGTIDNTFNTLIIPPSNQNGAYTRLQKICIQPDQKIILGDMMGTKILRLNENGTYDMTFGNNGVVNTSILFDPYFPPYGVTGPFRLSNILLTFNNKILLCMEIVTDQEATYMITRLNENGWIDTSFGNNGLILQKSGFGRLLLQNDSKIVFIGQKYDGTFLKSRYTTDGILDATYNNNNLQYTPLSGYVTYLFGTANSDNNIYIYGFSSSVTGEYAITLMKLDQYGELDTTFGTNGIVNEPYYNSNNYYVDNNGLFPTLLLDNSNNIYVVNMASPTGNSIDMNQFIKKFKPNGSVDTGFGNNGVVDIDLGYRDTSRSAIITPDQKIMMFGNHQTPSKGIITRVLNNTNTLSVKNQEAQKESSGVYPNPVKDILYLKNIKSKDLNAEVIDISGKIIMKLLINNKKVDVSSLVKGVYFLRVGENTHKFIKE</sequence>
<dbReference type="NCBIfam" id="TIGR02608">
    <property type="entry name" value="delta_60_rpt"/>
    <property type="match status" value="6"/>
</dbReference>
<comment type="caution">
    <text evidence="3">The sequence shown here is derived from an EMBL/GenBank/DDBJ whole genome shotgun (WGS) entry which is preliminary data.</text>
</comment>
<evidence type="ECO:0000259" key="2">
    <source>
        <dbReference type="Pfam" id="PF18962"/>
    </source>
</evidence>
<dbReference type="InterPro" id="IPR013431">
    <property type="entry name" value="Delta_60_rpt"/>
</dbReference>
<dbReference type="AlphaFoldDB" id="A0A1B8ZH99"/>
<evidence type="ECO:0000256" key="1">
    <source>
        <dbReference type="ARBA" id="ARBA00022729"/>
    </source>
</evidence>
<evidence type="ECO:0000313" key="4">
    <source>
        <dbReference type="Proteomes" id="UP000092651"/>
    </source>
</evidence>
<dbReference type="NCBIfam" id="TIGR04183">
    <property type="entry name" value="Por_Secre_tail"/>
    <property type="match status" value="1"/>
</dbReference>
<proteinExistence type="predicted"/>